<dbReference type="Pfam" id="PF00356">
    <property type="entry name" value="LacI"/>
    <property type="match status" value="1"/>
</dbReference>
<dbReference type="InterPro" id="IPR010982">
    <property type="entry name" value="Lambda_DNA-bd_dom_sf"/>
</dbReference>
<dbReference type="Proteomes" id="UP001611580">
    <property type="component" value="Unassembled WGS sequence"/>
</dbReference>
<dbReference type="SMART" id="SM00354">
    <property type="entry name" value="HTH_LACI"/>
    <property type="match status" value="1"/>
</dbReference>
<dbReference type="SUPFAM" id="SSF47413">
    <property type="entry name" value="lambda repressor-like DNA-binding domains"/>
    <property type="match status" value="1"/>
</dbReference>
<dbReference type="RefSeq" id="WP_397407013.1">
    <property type="nucleotide sequence ID" value="NZ_JBIRYI010000015.1"/>
</dbReference>
<accession>A0ABW7XPY3</accession>
<evidence type="ECO:0000256" key="2">
    <source>
        <dbReference type="ARBA" id="ARBA00023125"/>
    </source>
</evidence>
<evidence type="ECO:0000256" key="1">
    <source>
        <dbReference type="ARBA" id="ARBA00023015"/>
    </source>
</evidence>
<name>A0ABW7XPY3_9MICO</name>
<keyword evidence="2 6" id="KW-0238">DNA-binding</keyword>
<keyword evidence="3" id="KW-0804">Transcription</keyword>
<evidence type="ECO:0000313" key="7">
    <source>
        <dbReference type="Proteomes" id="UP001611580"/>
    </source>
</evidence>
<dbReference type="PANTHER" id="PTHR30146">
    <property type="entry name" value="LACI-RELATED TRANSCRIPTIONAL REPRESSOR"/>
    <property type="match status" value="1"/>
</dbReference>
<dbReference type="SUPFAM" id="SSF53822">
    <property type="entry name" value="Periplasmic binding protein-like I"/>
    <property type="match status" value="1"/>
</dbReference>
<protein>
    <submittedName>
        <fullName evidence="6">LacI family DNA-binding transcriptional regulator</fullName>
    </submittedName>
</protein>
<comment type="caution">
    <text evidence="6">The sequence shown here is derived from an EMBL/GenBank/DDBJ whole genome shotgun (WGS) entry which is preliminary data.</text>
</comment>
<dbReference type="EMBL" id="JBIRYI010000015">
    <property type="protein sequence ID" value="MFI2489595.1"/>
    <property type="molecule type" value="Genomic_DNA"/>
</dbReference>
<feature type="compositionally biased region" description="Basic and acidic residues" evidence="4">
    <location>
        <begin position="348"/>
        <end position="357"/>
    </location>
</feature>
<dbReference type="InterPro" id="IPR000843">
    <property type="entry name" value="HTH_LacI"/>
</dbReference>
<feature type="compositionally biased region" description="Gly residues" evidence="4">
    <location>
        <begin position="315"/>
        <end position="336"/>
    </location>
</feature>
<evidence type="ECO:0000256" key="3">
    <source>
        <dbReference type="ARBA" id="ARBA00023163"/>
    </source>
</evidence>
<dbReference type="PANTHER" id="PTHR30146:SF153">
    <property type="entry name" value="LACTOSE OPERON REPRESSOR"/>
    <property type="match status" value="1"/>
</dbReference>
<dbReference type="PROSITE" id="PS50932">
    <property type="entry name" value="HTH_LACI_2"/>
    <property type="match status" value="1"/>
</dbReference>
<sequence>MGVVEGRGPSLVDVAVLAGVSTQTVSRVSMGLDNVRPATRDRVLAAMAQLGYAPNTAARALRYGSFRTIGMIAHGLARTGESRTIEAVTEAARDEGYTVTLIDVENPSSDVVSAAATRLSHQAIDGLVIVRAETVTPDTLALPSRLPVVVSDSRFVGHHPAVGADQVDGARRATQHLLDLGHRTVHHVRGPAGSAPAQLREESWRATLEAAGRPVPAVVPGDWTAASGYAAGRRMAHDPEVTAVFCANDEMAAGVLRALHEAGRAVPGDVSVVGFDDILLAEYLWPPLTTVVQDFGEIGRRLVARLLSEVRAGSSGTGTGTSGAAGSGAAGSGAGTGVDPDADDEDLHEVVPVELKVRQSTAPPRG</sequence>
<evidence type="ECO:0000259" key="5">
    <source>
        <dbReference type="PROSITE" id="PS50932"/>
    </source>
</evidence>
<dbReference type="CDD" id="cd01574">
    <property type="entry name" value="PBP1_LacI"/>
    <property type="match status" value="1"/>
</dbReference>
<evidence type="ECO:0000313" key="6">
    <source>
        <dbReference type="EMBL" id="MFI2489595.1"/>
    </source>
</evidence>
<dbReference type="InterPro" id="IPR046335">
    <property type="entry name" value="LacI/GalR-like_sensor"/>
</dbReference>
<dbReference type="CDD" id="cd01392">
    <property type="entry name" value="HTH_LacI"/>
    <property type="match status" value="1"/>
</dbReference>
<dbReference type="Gene3D" id="1.10.260.40">
    <property type="entry name" value="lambda repressor-like DNA-binding domains"/>
    <property type="match status" value="1"/>
</dbReference>
<feature type="region of interest" description="Disordered" evidence="4">
    <location>
        <begin position="313"/>
        <end position="366"/>
    </location>
</feature>
<dbReference type="Pfam" id="PF13377">
    <property type="entry name" value="Peripla_BP_3"/>
    <property type="match status" value="1"/>
</dbReference>
<dbReference type="InterPro" id="IPR028082">
    <property type="entry name" value="Peripla_BP_I"/>
</dbReference>
<evidence type="ECO:0000256" key="4">
    <source>
        <dbReference type="SAM" id="MobiDB-lite"/>
    </source>
</evidence>
<proteinExistence type="predicted"/>
<organism evidence="6 7">
    <name type="scientific">Promicromonospora kroppenstedtii</name>
    <dbReference type="NCBI Taxonomy" id="440482"/>
    <lineage>
        <taxon>Bacteria</taxon>
        <taxon>Bacillati</taxon>
        <taxon>Actinomycetota</taxon>
        <taxon>Actinomycetes</taxon>
        <taxon>Micrococcales</taxon>
        <taxon>Promicromonosporaceae</taxon>
        <taxon>Promicromonospora</taxon>
    </lineage>
</organism>
<gene>
    <name evidence="6" type="ORF">ACH47X_21970</name>
</gene>
<feature type="domain" description="HTH lacI-type" evidence="5">
    <location>
        <begin position="9"/>
        <end position="63"/>
    </location>
</feature>
<reference evidence="6 7" key="1">
    <citation type="submission" date="2024-10" db="EMBL/GenBank/DDBJ databases">
        <title>The Natural Products Discovery Center: Release of the First 8490 Sequenced Strains for Exploring Actinobacteria Biosynthetic Diversity.</title>
        <authorList>
            <person name="Kalkreuter E."/>
            <person name="Kautsar S.A."/>
            <person name="Yang D."/>
            <person name="Bader C.D."/>
            <person name="Teijaro C.N."/>
            <person name="Fluegel L."/>
            <person name="Davis C.M."/>
            <person name="Simpson J.R."/>
            <person name="Lauterbach L."/>
            <person name="Steele A.D."/>
            <person name="Gui C."/>
            <person name="Meng S."/>
            <person name="Li G."/>
            <person name="Viehrig K."/>
            <person name="Ye F."/>
            <person name="Su P."/>
            <person name="Kiefer A.F."/>
            <person name="Nichols A."/>
            <person name="Cepeda A.J."/>
            <person name="Yan W."/>
            <person name="Fan B."/>
            <person name="Jiang Y."/>
            <person name="Adhikari A."/>
            <person name="Zheng C.-J."/>
            <person name="Schuster L."/>
            <person name="Cowan T.M."/>
            <person name="Smanski M.J."/>
            <person name="Chevrette M.G."/>
            <person name="De Carvalho L.P.S."/>
            <person name="Shen B."/>
        </authorList>
    </citation>
    <scope>NUCLEOTIDE SEQUENCE [LARGE SCALE GENOMIC DNA]</scope>
    <source>
        <strain evidence="6 7">NPDC019481</strain>
    </source>
</reference>
<dbReference type="Gene3D" id="3.40.50.2300">
    <property type="match status" value="2"/>
</dbReference>
<keyword evidence="7" id="KW-1185">Reference proteome</keyword>
<dbReference type="GO" id="GO:0003677">
    <property type="term" value="F:DNA binding"/>
    <property type="evidence" value="ECO:0007669"/>
    <property type="project" value="UniProtKB-KW"/>
</dbReference>
<keyword evidence="1" id="KW-0805">Transcription regulation</keyword>